<dbReference type="AlphaFoldDB" id="A0A914R3C7"/>
<dbReference type="Proteomes" id="UP000887578">
    <property type="component" value="Unplaced"/>
</dbReference>
<evidence type="ECO:0000313" key="3">
    <source>
        <dbReference type="Proteomes" id="UP000887578"/>
    </source>
</evidence>
<dbReference type="InterPro" id="IPR057191">
    <property type="entry name" value="DUF7869"/>
</dbReference>
<protein>
    <recommendedName>
        <fullName evidence="2">DUF7869 domain-containing protein</fullName>
    </recommendedName>
</protein>
<reference evidence="4" key="1">
    <citation type="submission" date="2022-11" db="UniProtKB">
        <authorList>
            <consortium name="WormBaseParasite"/>
        </authorList>
    </citation>
    <scope>IDENTIFICATION</scope>
</reference>
<evidence type="ECO:0000259" key="2">
    <source>
        <dbReference type="Pfam" id="PF25273"/>
    </source>
</evidence>
<accession>A0A914R3C7</accession>
<proteinExistence type="predicted"/>
<evidence type="ECO:0000256" key="1">
    <source>
        <dbReference type="SAM" id="MobiDB-lite"/>
    </source>
</evidence>
<feature type="region of interest" description="Disordered" evidence="1">
    <location>
        <begin position="198"/>
        <end position="247"/>
    </location>
</feature>
<feature type="domain" description="DUF7869" evidence="2">
    <location>
        <begin position="21"/>
        <end position="118"/>
    </location>
</feature>
<dbReference type="WBParaSite" id="PDA_v2.g9075.t1">
    <property type="protein sequence ID" value="PDA_v2.g9075.t1"/>
    <property type="gene ID" value="PDA_v2.g9075"/>
</dbReference>
<evidence type="ECO:0000313" key="4">
    <source>
        <dbReference type="WBParaSite" id="PDA_v2.g9075.t1"/>
    </source>
</evidence>
<name>A0A914R3C7_9BILA</name>
<dbReference type="Pfam" id="PF25273">
    <property type="entry name" value="DUF7869"/>
    <property type="match status" value="1"/>
</dbReference>
<organism evidence="3 4">
    <name type="scientific">Panagrolaimus davidi</name>
    <dbReference type="NCBI Taxonomy" id="227884"/>
    <lineage>
        <taxon>Eukaryota</taxon>
        <taxon>Metazoa</taxon>
        <taxon>Ecdysozoa</taxon>
        <taxon>Nematoda</taxon>
        <taxon>Chromadorea</taxon>
        <taxon>Rhabditida</taxon>
        <taxon>Tylenchina</taxon>
        <taxon>Panagrolaimomorpha</taxon>
        <taxon>Panagrolaimoidea</taxon>
        <taxon>Panagrolaimidae</taxon>
        <taxon>Panagrolaimus</taxon>
    </lineage>
</organism>
<sequence>MLYSVWGVWTFTTLDSKTNKRNIYICTAEVGHTHNDVDQKFGVLASALNKEEVYTPQGYRRFVQDKLKGIGTNNLFPTSYDFETFIKTNVKENGKIFKNHYFELSKQEDNTVTIKIARFLRSEKYLTNNSGEHEILFKEPPNVTVFPEIIPPKNFNVEKHTKLYKVVSQEINVNVPEDPENERLESFLTRIKKPWDPENTALAENHEQSVPPTPVVEATPKKKRKTKAKSTETTPSSSRTVKKRKKT</sequence>
<keyword evidence="3" id="KW-1185">Reference proteome</keyword>